<evidence type="ECO:0000313" key="1">
    <source>
        <dbReference type="EMBL" id="KAH7927449.1"/>
    </source>
</evidence>
<keyword evidence="2" id="KW-1185">Reference proteome</keyword>
<comment type="caution">
    <text evidence="1">The sequence shown here is derived from an EMBL/GenBank/DDBJ whole genome shotgun (WGS) entry which is preliminary data.</text>
</comment>
<sequence length="150" mass="17306">MGNLTLRNLECCTLTRYIKRKQLRTQCRLCAIAISGITCPEKHHLYLPLLNQCPFTSGLAYHSPPYFRLRRPQGQQALLMVHVRCATRLLQLSPCLFPILALLEGRWAVFMNMGCDALSNFLLKAWPMHQQHTTDFDNFKIDLVMTKLNS</sequence>
<evidence type="ECO:0000313" key="2">
    <source>
        <dbReference type="Proteomes" id="UP000790709"/>
    </source>
</evidence>
<gene>
    <name evidence="1" type="ORF">BV22DRAFT_276912</name>
</gene>
<accession>A0ACB8BP94</accession>
<dbReference type="EMBL" id="MU266366">
    <property type="protein sequence ID" value="KAH7927449.1"/>
    <property type="molecule type" value="Genomic_DNA"/>
</dbReference>
<reference evidence="1" key="1">
    <citation type="journal article" date="2021" name="New Phytol.">
        <title>Evolutionary innovations through gain and loss of genes in the ectomycorrhizal Boletales.</title>
        <authorList>
            <person name="Wu G."/>
            <person name="Miyauchi S."/>
            <person name="Morin E."/>
            <person name="Kuo A."/>
            <person name="Drula E."/>
            <person name="Varga T."/>
            <person name="Kohler A."/>
            <person name="Feng B."/>
            <person name="Cao Y."/>
            <person name="Lipzen A."/>
            <person name="Daum C."/>
            <person name="Hundley H."/>
            <person name="Pangilinan J."/>
            <person name="Johnson J."/>
            <person name="Barry K."/>
            <person name="LaButti K."/>
            <person name="Ng V."/>
            <person name="Ahrendt S."/>
            <person name="Min B."/>
            <person name="Choi I.G."/>
            <person name="Park H."/>
            <person name="Plett J.M."/>
            <person name="Magnuson J."/>
            <person name="Spatafora J.W."/>
            <person name="Nagy L.G."/>
            <person name="Henrissat B."/>
            <person name="Grigoriev I.V."/>
            <person name="Yang Z.L."/>
            <person name="Xu J."/>
            <person name="Martin F.M."/>
        </authorList>
    </citation>
    <scope>NUCLEOTIDE SEQUENCE</scope>
    <source>
        <strain evidence="1">KUC20120723A-06</strain>
    </source>
</reference>
<name>A0ACB8BP94_9AGAM</name>
<proteinExistence type="predicted"/>
<protein>
    <submittedName>
        <fullName evidence="1">Uncharacterized protein</fullName>
    </submittedName>
</protein>
<dbReference type="Proteomes" id="UP000790709">
    <property type="component" value="Unassembled WGS sequence"/>
</dbReference>
<organism evidence="1 2">
    <name type="scientific">Leucogyrophana mollusca</name>
    <dbReference type="NCBI Taxonomy" id="85980"/>
    <lineage>
        <taxon>Eukaryota</taxon>
        <taxon>Fungi</taxon>
        <taxon>Dikarya</taxon>
        <taxon>Basidiomycota</taxon>
        <taxon>Agaricomycotina</taxon>
        <taxon>Agaricomycetes</taxon>
        <taxon>Agaricomycetidae</taxon>
        <taxon>Boletales</taxon>
        <taxon>Boletales incertae sedis</taxon>
        <taxon>Leucogyrophana</taxon>
    </lineage>
</organism>